<keyword evidence="3" id="KW-1185">Reference proteome</keyword>
<dbReference type="SUPFAM" id="SSF54593">
    <property type="entry name" value="Glyoxalase/Bleomycin resistance protein/Dihydroxybiphenyl dioxygenase"/>
    <property type="match status" value="1"/>
</dbReference>
<dbReference type="PROSITE" id="PS51819">
    <property type="entry name" value="VOC"/>
    <property type="match status" value="1"/>
</dbReference>
<dbReference type="HOGENOM" id="CLU_046006_13_3_4"/>
<dbReference type="InterPro" id="IPR004360">
    <property type="entry name" value="Glyas_Fos-R_dOase_dom"/>
</dbReference>
<dbReference type="EMBL" id="CP000353">
    <property type="protein sequence ID" value="ABF11151.1"/>
    <property type="molecule type" value="Genomic_DNA"/>
</dbReference>
<dbReference type="KEGG" id="rme:Rmet_4285"/>
<dbReference type="InterPro" id="IPR037523">
    <property type="entry name" value="VOC_core"/>
</dbReference>
<dbReference type="Gene3D" id="3.10.180.10">
    <property type="entry name" value="2,3-Dihydroxybiphenyl 1,2-Dioxygenase, domain 1"/>
    <property type="match status" value="1"/>
</dbReference>
<geneLocation type="plasmid" evidence="2 3">
    <name>megaplasmid</name>
</geneLocation>
<sequence length="137" mass="15245">MTCAPASGHWQPGLINQKECNLKVKRVVANIEVADVTRARAFYHDVLGLELLMDHGWIRTYGSQSEMTIQVSFATEGGSGAPVPDLSIEVDDADEAHRRMRDAGFSIEHGPVDEPWGVRRFFVRDPYGKLVNILAHT</sequence>
<evidence type="ECO:0000259" key="1">
    <source>
        <dbReference type="PROSITE" id="PS51819"/>
    </source>
</evidence>
<accession>Q1LFC5</accession>
<feature type="domain" description="VOC" evidence="1">
    <location>
        <begin position="23"/>
        <end position="136"/>
    </location>
</feature>
<keyword evidence="2" id="KW-0614">Plasmid</keyword>
<gene>
    <name evidence="2" type="ordered locus">Rmet_4285</name>
</gene>
<name>Q1LFC5_CUPMC</name>
<proteinExistence type="predicted"/>
<protein>
    <submittedName>
        <fullName evidence="2">Glyoxalase/bleomycin resistance protein/dioxygenase</fullName>
    </submittedName>
</protein>
<dbReference type="eggNOG" id="COG0346">
    <property type="taxonomic scope" value="Bacteria"/>
</dbReference>
<dbReference type="Proteomes" id="UP000002429">
    <property type="component" value="Plasmid megaplasmid"/>
</dbReference>
<dbReference type="InterPro" id="IPR029068">
    <property type="entry name" value="Glyas_Bleomycin-R_OHBP_Dase"/>
</dbReference>
<dbReference type="AlphaFoldDB" id="Q1LFC5"/>
<reference evidence="3" key="1">
    <citation type="journal article" date="2010" name="PLoS ONE">
        <title>The complete genome sequence of Cupriavidus metallidurans strain CH34, a master survivalist in harsh and anthropogenic environments.</title>
        <authorList>
            <person name="Janssen P.J."/>
            <person name="Van Houdt R."/>
            <person name="Moors H."/>
            <person name="Monsieurs P."/>
            <person name="Morin N."/>
            <person name="Michaux A."/>
            <person name="Benotmane M.A."/>
            <person name="Leys N."/>
            <person name="Vallaeys T."/>
            <person name="Lapidus A."/>
            <person name="Monchy S."/>
            <person name="Medigue C."/>
            <person name="Taghavi S."/>
            <person name="McCorkle S."/>
            <person name="Dunn J."/>
            <person name="van der Lelie D."/>
            <person name="Mergeay M."/>
        </authorList>
    </citation>
    <scope>NUCLEOTIDE SEQUENCE [LARGE SCALE GENOMIC DNA]</scope>
    <source>
        <strain evidence="3">ATCC 43123 / DSM 2839 / NBRC 102507 / CH34</strain>
    </source>
</reference>
<dbReference type="Pfam" id="PF00903">
    <property type="entry name" value="Glyoxalase"/>
    <property type="match status" value="1"/>
</dbReference>
<evidence type="ECO:0000313" key="2">
    <source>
        <dbReference type="EMBL" id="ABF11151.1"/>
    </source>
</evidence>
<evidence type="ECO:0000313" key="3">
    <source>
        <dbReference type="Proteomes" id="UP000002429"/>
    </source>
</evidence>
<organism evidence="2 3">
    <name type="scientific">Cupriavidus metallidurans (strain ATCC 43123 / DSM 2839 / NBRC 102507 / CH34)</name>
    <name type="common">Ralstonia metallidurans</name>
    <dbReference type="NCBI Taxonomy" id="266264"/>
    <lineage>
        <taxon>Bacteria</taxon>
        <taxon>Pseudomonadati</taxon>
        <taxon>Pseudomonadota</taxon>
        <taxon>Betaproteobacteria</taxon>
        <taxon>Burkholderiales</taxon>
        <taxon>Burkholderiaceae</taxon>
        <taxon>Cupriavidus</taxon>
    </lineage>
</organism>